<comment type="caution">
    <text evidence="2">The sequence shown here is derived from an EMBL/GenBank/DDBJ whole genome shotgun (WGS) entry which is preliminary data.</text>
</comment>
<evidence type="ECO:0008006" key="4">
    <source>
        <dbReference type="Google" id="ProtNLM"/>
    </source>
</evidence>
<name>A0ABW5NZ46_9DEIO</name>
<evidence type="ECO:0000313" key="3">
    <source>
        <dbReference type="Proteomes" id="UP001597475"/>
    </source>
</evidence>
<dbReference type="Proteomes" id="UP001597475">
    <property type="component" value="Unassembled WGS sequence"/>
</dbReference>
<dbReference type="EMBL" id="JBHUMK010000006">
    <property type="protein sequence ID" value="MFD2607951.1"/>
    <property type="molecule type" value="Genomic_DNA"/>
</dbReference>
<sequence length="74" mass="8135">MTGRRSDEVTDIPQEHRSRDSETVIPERETGVVQDSPGTALNTEDQGLLDAEGNYKDEDSMIEDTAGDDRPDGL</sequence>
<feature type="region of interest" description="Disordered" evidence="1">
    <location>
        <begin position="1"/>
        <end position="74"/>
    </location>
</feature>
<protein>
    <recommendedName>
        <fullName evidence="4">MatE family transporter</fullName>
    </recommendedName>
</protein>
<evidence type="ECO:0000313" key="2">
    <source>
        <dbReference type="EMBL" id="MFD2607951.1"/>
    </source>
</evidence>
<accession>A0ABW5NZ46</accession>
<gene>
    <name evidence="2" type="ORF">ACFSR9_00655</name>
</gene>
<keyword evidence="3" id="KW-1185">Reference proteome</keyword>
<dbReference type="RefSeq" id="WP_386842059.1">
    <property type="nucleotide sequence ID" value="NZ_JBHUMK010000006.1"/>
</dbReference>
<reference evidence="3" key="1">
    <citation type="journal article" date="2019" name="Int. J. Syst. Evol. Microbiol.">
        <title>The Global Catalogue of Microorganisms (GCM) 10K type strain sequencing project: providing services to taxonomists for standard genome sequencing and annotation.</title>
        <authorList>
            <consortium name="The Broad Institute Genomics Platform"/>
            <consortium name="The Broad Institute Genome Sequencing Center for Infectious Disease"/>
            <person name="Wu L."/>
            <person name="Ma J."/>
        </authorList>
    </citation>
    <scope>NUCLEOTIDE SEQUENCE [LARGE SCALE GENOMIC DNA]</scope>
    <source>
        <strain evidence="3">KCTC 33842</strain>
    </source>
</reference>
<organism evidence="2 3">
    <name type="scientific">Deinococcus taklimakanensis</name>
    <dbReference type="NCBI Taxonomy" id="536443"/>
    <lineage>
        <taxon>Bacteria</taxon>
        <taxon>Thermotogati</taxon>
        <taxon>Deinococcota</taxon>
        <taxon>Deinococci</taxon>
        <taxon>Deinococcales</taxon>
        <taxon>Deinococcaceae</taxon>
        <taxon>Deinococcus</taxon>
    </lineage>
</organism>
<feature type="compositionally biased region" description="Basic and acidic residues" evidence="1">
    <location>
        <begin position="1"/>
        <end position="30"/>
    </location>
</feature>
<proteinExistence type="predicted"/>
<feature type="compositionally biased region" description="Polar residues" evidence="1">
    <location>
        <begin position="36"/>
        <end position="45"/>
    </location>
</feature>
<evidence type="ECO:0000256" key="1">
    <source>
        <dbReference type="SAM" id="MobiDB-lite"/>
    </source>
</evidence>